<sequence>MHKDPCEHPDVHERRIFPFRPSCPPSRTESRLLSSSRTARSCSRTGRPHALTAHGLEFTERYARPRSTSTGRSQDVTVAEVDGRGRMFRSHDDGGRGRIFSSHDYSATHEFGHHSVANNVDPFLAHTRIPTWSTSNGMYGIHYQHPQQTYTRPVRSRAPAFKVSLDHVHE</sequence>
<evidence type="ECO:0000313" key="2">
    <source>
        <dbReference type="EMBL" id="CAD8846261.1"/>
    </source>
</evidence>
<accession>A0A7S1A8U4</accession>
<reference evidence="2" key="1">
    <citation type="submission" date="2021-01" db="EMBL/GenBank/DDBJ databases">
        <authorList>
            <person name="Corre E."/>
            <person name="Pelletier E."/>
            <person name="Niang G."/>
            <person name="Scheremetjew M."/>
            <person name="Finn R."/>
            <person name="Kale V."/>
            <person name="Holt S."/>
            <person name="Cochrane G."/>
            <person name="Meng A."/>
            <person name="Brown T."/>
            <person name="Cohen L."/>
        </authorList>
    </citation>
    <scope>NUCLEOTIDE SEQUENCE</scope>
</reference>
<feature type="compositionally biased region" description="Low complexity" evidence="1">
    <location>
        <begin position="31"/>
        <end position="45"/>
    </location>
</feature>
<proteinExistence type="predicted"/>
<dbReference type="EMBL" id="HBFQ01029280">
    <property type="protein sequence ID" value="CAD8846261.1"/>
    <property type="molecule type" value="Transcribed_RNA"/>
</dbReference>
<feature type="region of interest" description="Disordered" evidence="1">
    <location>
        <begin position="16"/>
        <end position="51"/>
    </location>
</feature>
<organism evidence="2">
    <name type="scientific">Noctiluca scintillans</name>
    <name type="common">Sea sparkle</name>
    <name type="synonym">Red tide dinoflagellate</name>
    <dbReference type="NCBI Taxonomy" id="2966"/>
    <lineage>
        <taxon>Eukaryota</taxon>
        <taxon>Sar</taxon>
        <taxon>Alveolata</taxon>
        <taxon>Dinophyceae</taxon>
        <taxon>Noctilucales</taxon>
        <taxon>Noctilucaceae</taxon>
        <taxon>Noctiluca</taxon>
    </lineage>
</organism>
<protein>
    <submittedName>
        <fullName evidence="2">Uncharacterized protein</fullName>
    </submittedName>
</protein>
<gene>
    <name evidence="2" type="ORF">NSCI0253_LOCUS20611</name>
</gene>
<dbReference type="AlphaFoldDB" id="A0A7S1A8U4"/>
<evidence type="ECO:0000256" key="1">
    <source>
        <dbReference type="SAM" id="MobiDB-lite"/>
    </source>
</evidence>
<name>A0A7S1A8U4_NOCSC</name>